<reference evidence="1 2" key="1">
    <citation type="journal article" date="2023" name="Arcadia Sci">
        <title>De novo assembly of a long-read Amblyomma americanum tick genome.</title>
        <authorList>
            <person name="Chou S."/>
            <person name="Poskanzer K.E."/>
            <person name="Rollins M."/>
            <person name="Thuy-Boun P.S."/>
        </authorList>
    </citation>
    <scope>NUCLEOTIDE SEQUENCE [LARGE SCALE GENOMIC DNA]</scope>
    <source>
        <strain evidence="1">F_SG_1</strain>
        <tissue evidence="1">Salivary glands</tissue>
    </source>
</reference>
<accession>A0AAQ4ESR3</accession>
<protein>
    <submittedName>
        <fullName evidence="1">Uncharacterized protein</fullName>
    </submittedName>
</protein>
<evidence type="ECO:0000313" key="1">
    <source>
        <dbReference type="EMBL" id="KAK8777750.1"/>
    </source>
</evidence>
<sequence>MPLLVEQNSRLRKCIRPEPAPLLRVPLREDDEPQQPDETACLLAEDAGVTQAAR</sequence>
<feature type="non-terminal residue" evidence="1">
    <location>
        <position position="54"/>
    </location>
</feature>
<comment type="caution">
    <text evidence="1">The sequence shown here is derived from an EMBL/GenBank/DDBJ whole genome shotgun (WGS) entry which is preliminary data.</text>
</comment>
<organism evidence="1 2">
    <name type="scientific">Amblyomma americanum</name>
    <name type="common">Lone star tick</name>
    <dbReference type="NCBI Taxonomy" id="6943"/>
    <lineage>
        <taxon>Eukaryota</taxon>
        <taxon>Metazoa</taxon>
        <taxon>Ecdysozoa</taxon>
        <taxon>Arthropoda</taxon>
        <taxon>Chelicerata</taxon>
        <taxon>Arachnida</taxon>
        <taxon>Acari</taxon>
        <taxon>Parasitiformes</taxon>
        <taxon>Ixodida</taxon>
        <taxon>Ixodoidea</taxon>
        <taxon>Ixodidae</taxon>
        <taxon>Amblyomminae</taxon>
        <taxon>Amblyomma</taxon>
    </lineage>
</organism>
<keyword evidence="2" id="KW-1185">Reference proteome</keyword>
<gene>
    <name evidence="1" type="ORF">V5799_020909</name>
</gene>
<dbReference type="EMBL" id="JARKHS020011509">
    <property type="protein sequence ID" value="KAK8777750.1"/>
    <property type="molecule type" value="Genomic_DNA"/>
</dbReference>
<proteinExistence type="predicted"/>
<name>A0AAQ4ESR3_AMBAM</name>
<evidence type="ECO:0000313" key="2">
    <source>
        <dbReference type="Proteomes" id="UP001321473"/>
    </source>
</evidence>
<dbReference type="AlphaFoldDB" id="A0AAQ4ESR3"/>
<dbReference type="Proteomes" id="UP001321473">
    <property type="component" value="Unassembled WGS sequence"/>
</dbReference>